<protein>
    <submittedName>
        <fullName evidence="1">Uncharacterized protein</fullName>
    </submittedName>
</protein>
<organism evidence="1">
    <name type="scientific">Borely moumouvirus</name>
    <dbReference type="NCBI Taxonomy" id="2712067"/>
    <lineage>
        <taxon>Viruses</taxon>
        <taxon>Varidnaviria</taxon>
        <taxon>Bamfordvirae</taxon>
        <taxon>Nucleocytoviricota</taxon>
        <taxon>Megaviricetes</taxon>
        <taxon>Imitervirales</taxon>
        <taxon>Mimiviridae</taxon>
        <taxon>Megamimivirinae</taxon>
        <taxon>Moumouvirus</taxon>
    </lineage>
</organism>
<evidence type="ECO:0000313" key="1">
    <source>
        <dbReference type="EMBL" id="QID06141.1"/>
    </source>
</evidence>
<dbReference type="EMBL" id="MN175499">
    <property type="protein sequence ID" value="QID06141.1"/>
    <property type="molecule type" value="Genomic_DNA"/>
</dbReference>
<name>A0A6G6ACK8_9VIRU</name>
<accession>A0A6G6ACK8</accession>
<proteinExistence type="predicted"/>
<reference evidence="1" key="1">
    <citation type="submission" date="2019-07" db="EMBL/GenBank/DDBJ databases">
        <title>The discovery of a new lineage B mimivirus raises questions about particles surface fibrils.</title>
        <authorList>
            <person name="Silva L.K.S."/>
            <person name="Rodrigues R.A.L."/>
            <person name="Andrade A.C.S.P."/>
            <person name="Hikida H."/>
            <person name="Andreani J."/>
            <person name="Levasseur A."/>
            <person name="La Scola B."/>
            <person name="Abrahao J.S."/>
        </authorList>
    </citation>
    <scope>NUCLEOTIDE SEQUENCE</scope>
    <source>
        <strain evidence="1">B60</strain>
    </source>
</reference>
<sequence length="74" mass="9069">MSYFTCHEIDYDSYQKIIKNMIESQMYDSKTNFESRSIKKKSHKTIVKPVNFIKYYEKKFNKILRDLNNMDDEN</sequence>